<reference evidence="3" key="1">
    <citation type="submission" date="2014-11" db="EMBL/GenBank/DDBJ databases">
        <authorList>
            <person name="Otto D Thomas"/>
            <person name="Naeem Raeece"/>
        </authorList>
    </citation>
    <scope>NUCLEOTIDE SEQUENCE</scope>
</reference>
<feature type="compositionally biased region" description="Basic and acidic residues" evidence="1">
    <location>
        <begin position="353"/>
        <end position="364"/>
    </location>
</feature>
<feature type="compositionally biased region" description="Basic and acidic residues" evidence="1">
    <location>
        <begin position="374"/>
        <end position="389"/>
    </location>
</feature>
<keyword evidence="2" id="KW-0472">Membrane</keyword>
<keyword evidence="2" id="KW-1133">Transmembrane helix</keyword>
<evidence type="ECO:0000313" key="3">
    <source>
        <dbReference type="EMBL" id="CEM51836.1"/>
    </source>
</evidence>
<feature type="compositionally biased region" description="Basic and acidic residues" evidence="1">
    <location>
        <begin position="411"/>
        <end position="459"/>
    </location>
</feature>
<name>A0A0G4I4D7_9ALVE</name>
<feature type="compositionally biased region" description="Acidic residues" evidence="1">
    <location>
        <begin position="185"/>
        <end position="194"/>
    </location>
</feature>
<protein>
    <submittedName>
        <fullName evidence="3">Uncharacterized protein</fullName>
    </submittedName>
</protein>
<dbReference type="VEuPathDB" id="CryptoDB:Cvel_10894"/>
<feature type="transmembrane region" description="Helical" evidence="2">
    <location>
        <begin position="263"/>
        <end position="285"/>
    </location>
</feature>
<dbReference type="EMBL" id="CDMZ01005069">
    <property type="protein sequence ID" value="CEM51836.1"/>
    <property type="molecule type" value="Genomic_DNA"/>
</dbReference>
<feature type="compositionally biased region" description="Basic and acidic residues" evidence="1">
    <location>
        <begin position="173"/>
        <end position="184"/>
    </location>
</feature>
<feature type="region of interest" description="Disordered" evidence="1">
    <location>
        <begin position="351"/>
        <end position="459"/>
    </location>
</feature>
<evidence type="ECO:0000256" key="1">
    <source>
        <dbReference type="SAM" id="MobiDB-lite"/>
    </source>
</evidence>
<proteinExistence type="predicted"/>
<gene>
    <name evidence="3" type="ORF">Cvel_10894</name>
</gene>
<feature type="region of interest" description="Disordered" evidence="1">
    <location>
        <begin position="290"/>
        <end position="317"/>
    </location>
</feature>
<organism evidence="3">
    <name type="scientific">Chromera velia CCMP2878</name>
    <dbReference type="NCBI Taxonomy" id="1169474"/>
    <lineage>
        <taxon>Eukaryota</taxon>
        <taxon>Sar</taxon>
        <taxon>Alveolata</taxon>
        <taxon>Colpodellida</taxon>
        <taxon>Chromeraceae</taxon>
        <taxon>Chromera</taxon>
    </lineage>
</organism>
<evidence type="ECO:0000256" key="2">
    <source>
        <dbReference type="SAM" id="Phobius"/>
    </source>
</evidence>
<dbReference type="AlphaFoldDB" id="A0A0G4I4D7"/>
<keyword evidence="2" id="KW-0812">Transmembrane</keyword>
<feature type="compositionally biased region" description="Basic and acidic residues" evidence="1">
    <location>
        <begin position="195"/>
        <end position="210"/>
    </location>
</feature>
<feature type="region of interest" description="Disordered" evidence="1">
    <location>
        <begin position="173"/>
        <end position="213"/>
    </location>
</feature>
<sequence>MQTNKEYALAEMNTEPPGCKGCTRPLREFNFAYYKSFLVHLATCIKGPKCVKLISAFFKNYLNEAADEVLAVIENVAAELRSRVDRIIDAIELAMQRVRLQEDLEAGVLRGAAACGATEREGVSSSANHQKCGAVGLRDPGRASLEEMQEVFHREASEDMGEPRRSDVCGQIGEKKMDEKKGEGVEEGEEGEECKDEKTNGDVEKEKEGDTDAQNADKFVPQAEVNEYILLATIPGTLFEEVPQMVFKFVFFAISPFDKISPIIIFGTIVSGVVLVVSIIQWCFLGRTHSNPPLRRSPEQPTRSNTEKPEGIGGEVEDAGVQLAQEKEGEEPATRHDLACRAEAAGVNLQVADGREGNGRAEKKSAKRTPLDPLRGRGLEVEERGRSEETTGLVVTHKIVPGDTAGQLTMRKVDENKEKGKGGELFDRLDAAVEEEFKSRRKEEGHSGKKEQDRRVQSK</sequence>
<accession>A0A0G4I4D7</accession>